<comment type="similarity">
    <text evidence="1 2">Belongs to the calponin family.</text>
</comment>
<evidence type="ECO:0000259" key="3">
    <source>
        <dbReference type="PROSITE" id="PS50021"/>
    </source>
</evidence>
<dbReference type="Pfam" id="PF00402">
    <property type="entry name" value="Calponin"/>
    <property type="match status" value="1"/>
</dbReference>
<evidence type="ECO:0000256" key="2">
    <source>
        <dbReference type="RuleBase" id="RU361224"/>
    </source>
</evidence>
<dbReference type="EMBL" id="CAVLEF010000001">
    <property type="protein sequence ID" value="CAK1540657.1"/>
    <property type="molecule type" value="Genomic_DNA"/>
</dbReference>
<accession>A0AAV1IVF9</accession>
<evidence type="ECO:0000313" key="4">
    <source>
        <dbReference type="EMBL" id="CAK1540657.1"/>
    </source>
</evidence>
<proteinExistence type="inferred from homology"/>
<feature type="domain" description="Calponin-homology (CH)" evidence="3">
    <location>
        <begin position="53"/>
        <end position="158"/>
    </location>
</feature>
<dbReference type="PANTHER" id="PTHR47385">
    <property type="entry name" value="CALPONIN"/>
    <property type="match status" value="1"/>
</dbReference>
<dbReference type="PROSITE" id="PS51122">
    <property type="entry name" value="CALPONIN_2"/>
    <property type="match status" value="1"/>
</dbReference>
<dbReference type="InterPro" id="IPR003096">
    <property type="entry name" value="SM22_calponin"/>
</dbReference>
<dbReference type="AlphaFoldDB" id="A0AAV1IVF9"/>
<dbReference type="PANTHER" id="PTHR47385:SF13">
    <property type="entry name" value="CALPONIN"/>
    <property type="match status" value="1"/>
</dbReference>
<dbReference type="SUPFAM" id="SSF47576">
    <property type="entry name" value="Calponin-homology domain, CH-domain"/>
    <property type="match status" value="1"/>
</dbReference>
<evidence type="ECO:0000313" key="5">
    <source>
        <dbReference type="Proteomes" id="UP001497472"/>
    </source>
</evidence>
<dbReference type="PROSITE" id="PS01052">
    <property type="entry name" value="CALPONIN_1"/>
    <property type="match status" value="1"/>
</dbReference>
<comment type="caution">
    <text evidence="4">The sequence shown here is derived from an EMBL/GenBank/DDBJ whole genome shotgun (WGS) entry which is preliminary data.</text>
</comment>
<keyword evidence="5" id="KW-1185">Reference proteome</keyword>
<dbReference type="Pfam" id="PF00307">
    <property type="entry name" value="CH"/>
    <property type="match status" value="1"/>
</dbReference>
<dbReference type="PRINTS" id="PR00888">
    <property type="entry name" value="SM22CALPONIN"/>
</dbReference>
<dbReference type="SMART" id="SM00033">
    <property type="entry name" value="CH"/>
    <property type="match status" value="1"/>
</dbReference>
<dbReference type="InterPro" id="IPR001715">
    <property type="entry name" value="CH_dom"/>
</dbReference>
<dbReference type="CDD" id="cd21207">
    <property type="entry name" value="CH_dMP20-like"/>
    <property type="match status" value="1"/>
</dbReference>
<dbReference type="Proteomes" id="UP001497472">
    <property type="component" value="Unassembled WGS sequence"/>
</dbReference>
<gene>
    <name evidence="4" type="ORF">LNINA_LOCUS694</name>
</gene>
<dbReference type="PROSITE" id="PS50021">
    <property type="entry name" value="CH"/>
    <property type="match status" value="1"/>
</dbReference>
<organism evidence="4 5">
    <name type="scientific">Leptosia nina</name>
    <dbReference type="NCBI Taxonomy" id="320188"/>
    <lineage>
        <taxon>Eukaryota</taxon>
        <taxon>Metazoa</taxon>
        <taxon>Ecdysozoa</taxon>
        <taxon>Arthropoda</taxon>
        <taxon>Hexapoda</taxon>
        <taxon>Insecta</taxon>
        <taxon>Pterygota</taxon>
        <taxon>Neoptera</taxon>
        <taxon>Endopterygota</taxon>
        <taxon>Lepidoptera</taxon>
        <taxon>Glossata</taxon>
        <taxon>Ditrysia</taxon>
        <taxon>Papilionoidea</taxon>
        <taxon>Pieridae</taxon>
        <taxon>Pierinae</taxon>
        <taxon>Leptosia</taxon>
    </lineage>
</organism>
<dbReference type="InterPro" id="IPR050606">
    <property type="entry name" value="Calponin-like"/>
</dbReference>
<dbReference type="GO" id="GO:0015629">
    <property type="term" value="C:actin cytoskeleton"/>
    <property type="evidence" value="ECO:0007669"/>
    <property type="project" value="TreeGrafter"/>
</dbReference>
<dbReference type="InterPro" id="IPR000557">
    <property type="entry name" value="Calponin_repeat"/>
</dbReference>
<protein>
    <recommendedName>
        <fullName evidence="2">Transgelin</fullName>
    </recommendedName>
</protein>
<sequence>MTRYHPKLLRSLLIILFSDPFPQHSFRPLIYRDTKIRCPQFTEKAFCAGKREPEKELEAQRWIEAVIGERFPSDLPYEFALRDGIILCKLMNRLQPGIISKVNVSGGDYKFMDNISQFQKACVKYGVPDVDLFQTTDLWDQKNIALVTQTIFAIGRTAYKHTEWRGPHLGPKPSEENRREFSEDVLRAGNAVIGLQAGTNKLASQSGQNFGASRKIILGK</sequence>
<dbReference type="Gene3D" id="1.10.418.10">
    <property type="entry name" value="Calponin-like domain"/>
    <property type="match status" value="1"/>
</dbReference>
<dbReference type="GO" id="GO:0007015">
    <property type="term" value="P:actin filament organization"/>
    <property type="evidence" value="ECO:0007669"/>
    <property type="project" value="TreeGrafter"/>
</dbReference>
<dbReference type="InterPro" id="IPR036872">
    <property type="entry name" value="CH_dom_sf"/>
</dbReference>
<evidence type="ECO:0000256" key="1">
    <source>
        <dbReference type="ARBA" id="ARBA00009631"/>
    </source>
</evidence>
<dbReference type="GO" id="GO:0051015">
    <property type="term" value="F:actin filament binding"/>
    <property type="evidence" value="ECO:0007669"/>
    <property type="project" value="TreeGrafter"/>
</dbReference>
<name>A0AAV1IVF9_9NEOP</name>
<reference evidence="4 5" key="1">
    <citation type="submission" date="2023-11" db="EMBL/GenBank/DDBJ databases">
        <authorList>
            <person name="Okamura Y."/>
        </authorList>
    </citation>
    <scope>NUCLEOTIDE SEQUENCE [LARGE SCALE GENOMIC DNA]</scope>
</reference>